<protein>
    <recommendedName>
        <fullName evidence="4">Methyltransferase type 11 domain-containing protein</fullName>
    </recommendedName>
</protein>
<gene>
    <name evidence="1" type="ORF">GSOID_T00013286001</name>
    <name evidence="2" type="ORF">GSOID_T00031508001</name>
</gene>
<evidence type="ECO:0000313" key="3">
    <source>
        <dbReference type="Proteomes" id="UP000001307"/>
    </source>
</evidence>
<dbReference type="EMBL" id="FN655109">
    <property type="protein sequence ID" value="CBY38007.1"/>
    <property type="molecule type" value="Genomic_DNA"/>
</dbReference>
<organism evidence="1">
    <name type="scientific">Oikopleura dioica</name>
    <name type="common">Tunicate</name>
    <dbReference type="NCBI Taxonomy" id="34765"/>
    <lineage>
        <taxon>Eukaryota</taxon>
        <taxon>Metazoa</taxon>
        <taxon>Chordata</taxon>
        <taxon>Tunicata</taxon>
        <taxon>Appendicularia</taxon>
        <taxon>Copelata</taxon>
        <taxon>Oikopleuridae</taxon>
        <taxon>Oikopleura</taxon>
    </lineage>
</organism>
<keyword evidence="3" id="KW-1185">Reference proteome</keyword>
<dbReference type="Proteomes" id="UP000001307">
    <property type="component" value="Unassembled WGS sequence"/>
</dbReference>
<name>E4WZD1_OIKDI</name>
<sequence length="119" mass="13516">MRKYSELHNFDIYNSETDVSIPFHLWPVISNTDFEPGLAEKFDVIFSKLIVESEDSSKQLFNSIDFLLAESGLAIIQATESELQLLKTFFDEAIWSIEENAALDNGWKIVVISKIANAN</sequence>
<proteinExistence type="predicted"/>
<evidence type="ECO:0008006" key="4">
    <source>
        <dbReference type="Google" id="ProtNLM"/>
    </source>
</evidence>
<evidence type="ECO:0000313" key="2">
    <source>
        <dbReference type="EMBL" id="CBY38007.1"/>
    </source>
</evidence>
<dbReference type="EMBL" id="FN653019">
    <property type="protein sequence ID" value="CBY22527.1"/>
    <property type="molecule type" value="Genomic_DNA"/>
</dbReference>
<reference evidence="1" key="1">
    <citation type="journal article" date="2010" name="Science">
        <title>Plasticity of animal genome architecture unmasked by rapid evolution of a pelagic tunicate.</title>
        <authorList>
            <person name="Denoeud F."/>
            <person name="Henriet S."/>
            <person name="Mungpakdee S."/>
            <person name="Aury J.M."/>
            <person name="Da Silva C."/>
            <person name="Brinkmann H."/>
            <person name="Mikhaleva J."/>
            <person name="Olsen L.C."/>
            <person name="Jubin C."/>
            <person name="Canestro C."/>
            <person name="Bouquet J.M."/>
            <person name="Danks G."/>
            <person name="Poulain J."/>
            <person name="Campsteijn C."/>
            <person name="Adamski M."/>
            <person name="Cross I."/>
            <person name="Yadetie F."/>
            <person name="Muffato M."/>
            <person name="Louis A."/>
            <person name="Butcher S."/>
            <person name="Tsagkogeorga G."/>
            <person name="Konrad A."/>
            <person name="Singh S."/>
            <person name="Jensen M.F."/>
            <person name="Cong E.H."/>
            <person name="Eikeseth-Otteraa H."/>
            <person name="Noel B."/>
            <person name="Anthouard V."/>
            <person name="Porcel B.M."/>
            <person name="Kachouri-Lafond R."/>
            <person name="Nishino A."/>
            <person name="Ugolini M."/>
            <person name="Chourrout P."/>
            <person name="Nishida H."/>
            <person name="Aasland R."/>
            <person name="Huzurbazar S."/>
            <person name="Westhof E."/>
            <person name="Delsuc F."/>
            <person name="Lehrach H."/>
            <person name="Reinhardt R."/>
            <person name="Weissenbach J."/>
            <person name="Roy S.W."/>
            <person name="Artiguenave F."/>
            <person name="Postlethwait J.H."/>
            <person name="Manak J.R."/>
            <person name="Thompson E.M."/>
            <person name="Jaillon O."/>
            <person name="Du Pasquier L."/>
            <person name="Boudinot P."/>
            <person name="Liberles D.A."/>
            <person name="Volff J.N."/>
            <person name="Philippe H."/>
            <person name="Lenhard B."/>
            <person name="Roest Crollius H."/>
            <person name="Wincker P."/>
            <person name="Chourrout D."/>
        </authorList>
    </citation>
    <scope>NUCLEOTIDE SEQUENCE [LARGE SCALE GENOMIC DNA]</scope>
</reference>
<dbReference type="Proteomes" id="UP000011014">
    <property type="component" value="Unassembled WGS sequence"/>
</dbReference>
<dbReference type="InParanoid" id="E4WZD1"/>
<evidence type="ECO:0000313" key="1">
    <source>
        <dbReference type="EMBL" id="CBY22527.1"/>
    </source>
</evidence>
<dbReference type="AlphaFoldDB" id="E4WZD1"/>
<dbReference type="OrthoDB" id="10455506at2759"/>
<accession>E4WZD1</accession>